<feature type="compositionally biased region" description="Low complexity" evidence="1">
    <location>
        <begin position="406"/>
        <end position="417"/>
    </location>
</feature>
<feature type="compositionally biased region" description="Low complexity" evidence="1">
    <location>
        <begin position="172"/>
        <end position="185"/>
    </location>
</feature>
<gene>
    <name evidence="2" type="ORF">CALVIDRAFT_562007</name>
</gene>
<dbReference type="AlphaFoldDB" id="A0A167P9I5"/>
<evidence type="ECO:0000256" key="1">
    <source>
        <dbReference type="SAM" id="MobiDB-lite"/>
    </source>
</evidence>
<keyword evidence="3" id="KW-1185">Reference proteome</keyword>
<name>A0A167P9I5_CALVF</name>
<feature type="region of interest" description="Disordered" evidence="1">
    <location>
        <begin position="1"/>
        <end position="435"/>
    </location>
</feature>
<feature type="region of interest" description="Disordered" evidence="1">
    <location>
        <begin position="466"/>
        <end position="499"/>
    </location>
</feature>
<protein>
    <submittedName>
        <fullName evidence="2">Uncharacterized protein</fullName>
    </submittedName>
</protein>
<dbReference type="EMBL" id="KV417275">
    <property type="protein sequence ID" value="KZO98552.1"/>
    <property type="molecule type" value="Genomic_DNA"/>
</dbReference>
<feature type="compositionally biased region" description="Basic residues" evidence="1">
    <location>
        <begin position="1"/>
        <end position="12"/>
    </location>
</feature>
<feature type="compositionally biased region" description="Low complexity" evidence="1">
    <location>
        <begin position="212"/>
        <end position="232"/>
    </location>
</feature>
<feature type="compositionally biased region" description="Basic and acidic residues" evidence="1">
    <location>
        <begin position="487"/>
        <end position="499"/>
    </location>
</feature>
<feature type="compositionally biased region" description="Polar residues" evidence="1">
    <location>
        <begin position="394"/>
        <end position="405"/>
    </location>
</feature>
<proteinExistence type="predicted"/>
<dbReference type="STRING" id="1330018.A0A167P9I5"/>
<sequence>MSTRPTRSRQRPPRAGVPPATANPGRSAPQEGPPSARSGVALPTTGRGRGGGAGVPINTSEQGPLNLRAIYDERAHAPPHRPIGSAPPPTQSIFWAPLTVASTDLYARRTQDEVEDPDDPGPSVSQAPPNRNRPPSSPDHARSTPDRRNRSDSHPARHPGSGTGDDYEYDPDYPSSPYSVGYGSSVATPSSYSAIFRPDAAPDQNAQGTGSGYQYDPDYPSSPYSVGYGSSVTTPSSYSAIFRQRSPTPQNPIAATPERLYTQIDSNYGSTQGTPPQTTQQREMMRDLRMHAGSPGYHAIFDNLNAPSAHGPPSSPPPGSLPPSSPPVPLSPSSPPIPRPPSSAPLSIGSVASVTDYGGSPTQRPPPGNRNEQGAVIGRSASHGSDRIGEVTSWMRSVQPPTTARSTSHPPTSRAAPTTPPVIAQPPRRPLPMHPTIEGLRATSFLPGRGGRGDIPVFDIYDDATVDPESEGVPNFKHDPTNNLPYAERRYRRGEDEDD</sequence>
<evidence type="ECO:0000313" key="3">
    <source>
        <dbReference type="Proteomes" id="UP000076738"/>
    </source>
</evidence>
<feature type="compositionally biased region" description="Low complexity" evidence="1">
    <location>
        <begin position="271"/>
        <end position="281"/>
    </location>
</feature>
<accession>A0A167P9I5</accession>
<feature type="compositionally biased region" description="Pro residues" evidence="1">
    <location>
        <begin position="313"/>
        <end position="343"/>
    </location>
</feature>
<feature type="compositionally biased region" description="Basic and acidic residues" evidence="1">
    <location>
        <begin position="139"/>
        <end position="155"/>
    </location>
</feature>
<dbReference type="Proteomes" id="UP000076738">
    <property type="component" value="Unassembled WGS sequence"/>
</dbReference>
<evidence type="ECO:0000313" key="2">
    <source>
        <dbReference type="EMBL" id="KZO98552.1"/>
    </source>
</evidence>
<reference evidence="2 3" key="1">
    <citation type="journal article" date="2016" name="Mol. Biol. Evol.">
        <title>Comparative Genomics of Early-Diverging Mushroom-Forming Fungi Provides Insights into the Origins of Lignocellulose Decay Capabilities.</title>
        <authorList>
            <person name="Nagy L.G."/>
            <person name="Riley R."/>
            <person name="Tritt A."/>
            <person name="Adam C."/>
            <person name="Daum C."/>
            <person name="Floudas D."/>
            <person name="Sun H."/>
            <person name="Yadav J.S."/>
            <person name="Pangilinan J."/>
            <person name="Larsson K.H."/>
            <person name="Matsuura K."/>
            <person name="Barry K."/>
            <person name="Labutti K."/>
            <person name="Kuo R."/>
            <person name="Ohm R.A."/>
            <person name="Bhattacharya S.S."/>
            <person name="Shirouzu T."/>
            <person name="Yoshinaga Y."/>
            <person name="Martin F.M."/>
            <person name="Grigoriev I.V."/>
            <person name="Hibbett D.S."/>
        </authorList>
    </citation>
    <scope>NUCLEOTIDE SEQUENCE [LARGE SCALE GENOMIC DNA]</scope>
    <source>
        <strain evidence="2 3">TUFC12733</strain>
    </source>
</reference>
<organism evidence="2 3">
    <name type="scientific">Calocera viscosa (strain TUFC12733)</name>
    <dbReference type="NCBI Taxonomy" id="1330018"/>
    <lineage>
        <taxon>Eukaryota</taxon>
        <taxon>Fungi</taxon>
        <taxon>Dikarya</taxon>
        <taxon>Basidiomycota</taxon>
        <taxon>Agaricomycotina</taxon>
        <taxon>Dacrymycetes</taxon>
        <taxon>Dacrymycetales</taxon>
        <taxon>Dacrymycetaceae</taxon>
        <taxon>Calocera</taxon>
    </lineage>
</organism>
<feature type="compositionally biased region" description="Pro residues" evidence="1">
    <location>
        <begin position="418"/>
        <end position="433"/>
    </location>
</feature>
<feature type="compositionally biased region" description="Polar residues" evidence="1">
    <location>
        <begin position="233"/>
        <end position="253"/>
    </location>
</feature>